<dbReference type="PROSITE" id="PS51459">
    <property type="entry name" value="FIDO"/>
    <property type="match status" value="1"/>
</dbReference>
<organism evidence="2 3">
    <name type="scientific">Aquipluma nitroreducens</name>
    <dbReference type="NCBI Taxonomy" id="2010828"/>
    <lineage>
        <taxon>Bacteria</taxon>
        <taxon>Pseudomonadati</taxon>
        <taxon>Bacteroidota</taxon>
        <taxon>Bacteroidia</taxon>
        <taxon>Marinilabiliales</taxon>
        <taxon>Prolixibacteraceae</taxon>
        <taxon>Aquipluma</taxon>
    </lineage>
</organism>
<dbReference type="Pfam" id="PF02661">
    <property type="entry name" value="Fic"/>
    <property type="match status" value="1"/>
</dbReference>
<reference evidence="2" key="1">
    <citation type="journal article" date="2020" name="Int. J. Syst. Evol. Microbiol.">
        <title>Aquipluma nitroreducens gen. nov. sp. nov., a novel facultatively anaerobic bacterium isolated from a freshwater lake.</title>
        <authorList>
            <person name="Watanabe M."/>
            <person name="Kojima H."/>
            <person name="Fukui M."/>
        </authorList>
    </citation>
    <scope>NUCLEOTIDE SEQUENCE</scope>
    <source>
        <strain evidence="2">MeG22</strain>
    </source>
</reference>
<sequence>MNNSEITIFKTEDGKTEIQVKLENETVWLNLMQMSELFSRDKSVISRHITNIFKEKELPRVSVVAKNATTALDGKTYQVEYYNLDVIISVGYRIKSQRGTQFRIWANKILKDYLIKGYSINEKRLVQQNEQLRQLQDSVKLLGQVLNHKELSGDESTGLLKIISDYAYALDILDQYDYQKLEITETSGKEIYQITYEEAISQIAKVKIAYGNSELFGREKDDSFKSSISTIYQTYNGADLYPSIEEKAANLLYFVTKNHSFSDGNKRIAAFLFLYFPDL</sequence>
<dbReference type="KEGG" id="anf:AQPE_2033"/>
<accession>A0A5K7S977</accession>
<feature type="domain" description="Fido" evidence="1">
    <location>
        <begin position="183"/>
        <end position="279"/>
    </location>
</feature>
<dbReference type="Proteomes" id="UP001193389">
    <property type="component" value="Chromosome"/>
</dbReference>
<dbReference type="PANTHER" id="PTHR35810">
    <property type="entry name" value="CYTOPLASMIC PROTEIN-RELATED"/>
    <property type="match status" value="1"/>
</dbReference>
<keyword evidence="3" id="KW-1185">Reference proteome</keyword>
<dbReference type="AlphaFoldDB" id="A0A5K7S977"/>
<dbReference type="Gene3D" id="1.20.120.1870">
    <property type="entry name" value="Fic/DOC protein, Fido domain"/>
    <property type="match status" value="1"/>
</dbReference>
<dbReference type="InterPro" id="IPR053737">
    <property type="entry name" value="Type_II_TA_Toxin"/>
</dbReference>
<keyword evidence="2" id="KW-0238">DNA-binding</keyword>
<evidence type="ECO:0000259" key="1">
    <source>
        <dbReference type="PROSITE" id="PS51459"/>
    </source>
</evidence>
<proteinExistence type="predicted"/>
<dbReference type="EMBL" id="AP018694">
    <property type="protein sequence ID" value="BBE17874.1"/>
    <property type="molecule type" value="Genomic_DNA"/>
</dbReference>
<dbReference type="GO" id="GO:0003677">
    <property type="term" value="F:DNA binding"/>
    <property type="evidence" value="ECO:0007669"/>
    <property type="project" value="UniProtKB-KW"/>
</dbReference>
<evidence type="ECO:0000313" key="2">
    <source>
        <dbReference type="EMBL" id="BBE17874.1"/>
    </source>
</evidence>
<protein>
    <submittedName>
        <fullName evidence="2">DNA-binding protein in cluster with Type I restriction-modification system</fullName>
    </submittedName>
</protein>
<name>A0A5K7S977_9BACT</name>
<dbReference type="PANTHER" id="PTHR35810:SF1">
    <property type="entry name" value="CYTOPLASMIC PROTEIN"/>
    <property type="match status" value="1"/>
</dbReference>
<dbReference type="InterPro" id="IPR003812">
    <property type="entry name" value="Fido"/>
</dbReference>
<dbReference type="Pfam" id="PF13310">
    <property type="entry name" value="Virulence_RhuM"/>
    <property type="match status" value="1"/>
</dbReference>
<gene>
    <name evidence="2" type="ORF">AQPE_2033</name>
</gene>
<dbReference type="InterPro" id="IPR011204">
    <property type="entry name" value="Virulence_RhuM-like"/>
</dbReference>
<evidence type="ECO:0000313" key="3">
    <source>
        <dbReference type="Proteomes" id="UP001193389"/>
    </source>
</evidence>
<dbReference type="RefSeq" id="WP_318350835.1">
    <property type="nucleotide sequence ID" value="NZ_AP018694.1"/>
</dbReference>